<organism evidence="1 2">
    <name type="scientific">Hallella multisaccharivorax DSM 17128</name>
    <dbReference type="NCBI Taxonomy" id="688246"/>
    <lineage>
        <taxon>Bacteria</taxon>
        <taxon>Pseudomonadati</taxon>
        <taxon>Bacteroidota</taxon>
        <taxon>Bacteroidia</taxon>
        <taxon>Bacteroidales</taxon>
        <taxon>Prevotellaceae</taxon>
        <taxon>Hallella</taxon>
    </lineage>
</organism>
<protein>
    <recommendedName>
        <fullName evidence="3">ATP-grasp domain-containing protein</fullName>
    </recommendedName>
</protein>
<dbReference type="RefSeq" id="WP_007573841.1">
    <property type="nucleotide sequence ID" value="NZ_BPTS01000001.1"/>
</dbReference>
<dbReference type="eggNOG" id="ENOG502ZFUJ">
    <property type="taxonomic scope" value="Bacteria"/>
</dbReference>
<dbReference type="Proteomes" id="UP000002772">
    <property type="component" value="Unassembled WGS sequence"/>
</dbReference>
<accession>F8N947</accession>
<name>F8N947_9BACT</name>
<evidence type="ECO:0008006" key="3">
    <source>
        <dbReference type="Google" id="ProtNLM"/>
    </source>
</evidence>
<evidence type="ECO:0000313" key="2">
    <source>
        <dbReference type="Proteomes" id="UP000002772"/>
    </source>
</evidence>
<proteinExistence type="predicted"/>
<reference evidence="2" key="1">
    <citation type="journal article" date="2011" name="Stand. Genomic Sci.">
        <title>Non-contiguous finished genome sequence of the opportunistic oral pathogen Prevotella multisaccharivorax type strain (PPPA20).</title>
        <authorList>
            <person name="Pati A."/>
            <person name="Gronow S."/>
            <person name="Lu M."/>
            <person name="Lapidus A."/>
            <person name="Nolan M."/>
            <person name="Lucas S."/>
            <person name="Hammon N."/>
            <person name="Deshpande S."/>
            <person name="Cheng J.F."/>
            <person name="Tapia R."/>
            <person name="Han C."/>
            <person name="Goodwin L."/>
            <person name="Pitluck S."/>
            <person name="Liolios K."/>
            <person name="Pagani I."/>
            <person name="Mavromatis K."/>
            <person name="Mikhailova N."/>
            <person name="Huntemann M."/>
            <person name="Chen A."/>
            <person name="Palaniappan K."/>
            <person name="Land M."/>
            <person name="Hauser L."/>
            <person name="Detter J.C."/>
            <person name="Brambilla E.M."/>
            <person name="Rohde M."/>
            <person name="Goker M."/>
            <person name="Woyke T."/>
            <person name="Bristow J."/>
            <person name="Eisen J.A."/>
            <person name="Markowitz V."/>
            <person name="Hugenholtz P."/>
            <person name="Kyrpides N.C."/>
            <person name="Klenk H.P."/>
            <person name="Ivanova N."/>
        </authorList>
    </citation>
    <scope>NUCLEOTIDE SEQUENCE [LARGE SCALE GENOMIC DNA]</scope>
    <source>
        <strain evidence="2">DSM 17128</strain>
    </source>
</reference>
<dbReference type="HOGENOM" id="CLU_059540_0_0_10"/>
<dbReference type="STRING" id="688246.Premu_1196"/>
<dbReference type="OrthoDB" id="5291617at2"/>
<sequence length="360" mass="40854">MRILVFNPEHDIALASNLDHFTPPHAARNLRRDLSFLPALWAGENDYVLVDDVDAAWNGFRKTGIIKNCNFIVTSELNTISSSNSLIVFEPWGWDSAIRKNLIQAGVQSSLLPDDTHLNMIRQTSHRAWAAEHLLRPLRQMVNSVGLSETAHSMAEVRRFLAVHHQMVLKAPWSCSGRGIRYVSDGFDNGFVSSFGLTKQMEGWVNNVLAQQGCIMMEPYYNKVSDFGMEFFSDGHGHVRYCGLSVFKTINGFYAGNMIEDEPAKEQELRKYISLSVLEAVRQDIIKLLSVELGQKYEGPFGIDMMLVNKDGTIVLHPCVELNLRMTMGHVALHLSQVEQRQRKLMRMIYSGGKYKLELY</sequence>
<dbReference type="SUPFAM" id="SSF56059">
    <property type="entry name" value="Glutathione synthetase ATP-binding domain-like"/>
    <property type="match status" value="1"/>
</dbReference>
<dbReference type="AlphaFoldDB" id="F8N947"/>
<keyword evidence="2" id="KW-1185">Reference proteome</keyword>
<dbReference type="EMBL" id="GL945017">
    <property type="protein sequence ID" value="EGN56625.1"/>
    <property type="molecule type" value="Genomic_DNA"/>
</dbReference>
<evidence type="ECO:0000313" key="1">
    <source>
        <dbReference type="EMBL" id="EGN56625.1"/>
    </source>
</evidence>
<gene>
    <name evidence="1" type="ORF">Premu_1196</name>
</gene>